<name>H5U6I4_9ACTN</name>
<reference evidence="2 3" key="1">
    <citation type="submission" date="2012-02" db="EMBL/GenBank/DDBJ databases">
        <title>Whole genome shotgun sequence of Gordonia sputi NBRC 100414.</title>
        <authorList>
            <person name="Yoshida I."/>
            <person name="Hosoyama A."/>
            <person name="Tsuchikane K."/>
            <person name="Katsumata H."/>
            <person name="Yamazaki S."/>
            <person name="Fujita N."/>
        </authorList>
    </citation>
    <scope>NUCLEOTIDE SEQUENCE [LARGE SCALE GENOMIC DNA]</scope>
    <source>
        <strain evidence="2 3">NBRC 100414</strain>
    </source>
</reference>
<keyword evidence="1" id="KW-0812">Transmembrane</keyword>
<feature type="transmembrane region" description="Helical" evidence="1">
    <location>
        <begin position="31"/>
        <end position="53"/>
    </location>
</feature>
<dbReference type="Proteomes" id="UP000005845">
    <property type="component" value="Unassembled WGS sequence"/>
</dbReference>
<evidence type="ECO:0000313" key="2">
    <source>
        <dbReference type="EMBL" id="GAB41342.1"/>
    </source>
</evidence>
<dbReference type="EMBL" id="BAFC01000126">
    <property type="protein sequence ID" value="GAB41342.1"/>
    <property type="molecule type" value="Genomic_DNA"/>
</dbReference>
<feature type="transmembrane region" description="Helical" evidence="1">
    <location>
        <begin position="93"/>
        <end position="109"/>
    </location>
</feature>
<feature type="transmembrane region" description="Helical" evidence="1">
    <location>
        <begin position="156"/>
        <end position="172"/>
    </location>
</feature>
<dbReference type="InterPro" id="IPR007136">
    <property type="entry name" value="DUF347"/>
</dbReference>
<protein>
    <recommendedName>
        <fullName evidence="4">Membrane-anchored protein</fullName>
    </recommendedName>
</protein>
<comment type="caution">
    <text evidence="2">The sequence shown here is derived from an EMBL/GenBank/DDBJ whole genome shotgun (WGS) entry which is preliminary data.</text>
</comment>
<evidence type="ECO:0000256" key="1">
    <source>
        <dbReference type="SAM" id="Phobius"/>
    </source>
</evidence>
<organism evidence="2 3">
    <name type="scientific">Gordonia sputi NBRC 100414</name>
    <dbReference type="NCBI Taxonomy" id="1089453"/>
    <lineage>
        <taxon>Bacteria</taxon>
        <taxon>Bacillati</taxon>
        <taxon>Actinomycetota</taxon>
        <taxon>Actinomycetes</taxon>
        <taxon>Mycobacteriales</taxon>
        <taxon>Gordoniaceae</taxon>
        <taxon>Gordonia</taxon>
    </lineage>
</organism>
<evidence type="ECO:0000313" key="3">
    <source>
        <dbReference type="Proteomes" id="UP000005845"/>
    </source>
</evidence>
<dbReference type="eggNOG" id="COG4705">
    <property type="taxonomic scope" value="Bacteria"/>
</dbReference>
<dbReference type="RefSeq" id="WP_005208694.1">
    <property type="nucleotide sequence ID" value="NZ_BAFC01000126.1"/>
</dbReference>
<accession>H5U6I4</accession>
<feature type="transmembrane region" description="Helical" evidence="1">
    <location>
        <begin position="178"/>
        <end position="197"/>
    </location>
</feature>
<feature type="transmembrane region" description="Helical" evidence="1">
    <location>
        <begin position="59"/>
        <end position="81"/>
    </location>
</feature>
<dbReference type="Pfam" id="PF03988">
    <property type="entry name" value="DUF347"/>
    <property type="match status" value="3"/>
</dbReference>
<keyword evidence="1" id="KW-1133">Transmembrane helix</keyword>
<evidence type="ECO:0008006" key="4">
    <source>
        <dbReference type="Google" id="ProtNLM"/>
    </source>
</evidence>
<sequence>MSESSVDTSASLPLTAVGLPHRVRAALNQQLAIKVPAIGAMFWIVKIATTGMGEAMSDYLATFGVAVPVVVGVVWMGLGLWLQLRSRAYHAPTYWFAVAAVAVFGTVGADGLHVVGLSTTVTSLGYAVALGLWMTLWYRTERTLNIHQITTRRREIFYWGTVLLTFALGTALGDWSAFFLGLGFAGSIVLYACLMVPPAIGWKYFHLNAVAAFWSAYVLTRPLGASIADWLGKPSPIGLGVGDGAVAIGSLILATSLVAFLWRTGSDDPNKPAQHA</sequence>
<proteinExistence type="predicted"/>
<keyword evidence="3" id="KW-1185">Reference proteome</keyword>
<gene>
    <name evidence="2" type="ORF">GOSPT_128_00070</name>
</gene>
<dbReference type="AlphaFoldDB" id="H5U6I4"/>
<feature type="transmembrane region" description="Helical" evidence="1">
    <location>
        <begin position="204"/>
        <end position="224"/>
    </location>
</feature>
<keyword evidence="1" id="KW-0472">Membrane</keyword>
<feature type="transmembrane region" description="Helical" evidence="1">
    <location>
        <begin position="244"/>
        <end position="262"/>
    </location>
</feature>
<feature type="transmembrane region" description="Helical" evidence="1">
    <location>
        <begin position="115"/>
        <end position="136"/>
    </location>
</feature>